<evidence type="ECO:0000313" key="3">
    <source>
        <dbReference type="Proteomes" id="UP000608522"/>
    </source>
</evidence>
<reference evidence="3" key="1">
    <citation type="submission" date="2023-07" db="EMBL/GenBank/DDBJ databases">
        <title>Whole genome shotgun sequence of Streptomyces spororaveus NBRC 15456.</title>
        <authorList>
            <person name="Komaki H."/>
            <person name="Tamura T."/>
        </authorList>
    </citation>
    <scope>NUCLEOTIDE SEQUENCE [LARGE SCALE GENOMIC DNA]</scope>
    <source>
        <strain evidence="3">NBRC 15456</strain>
    </source>
</reference>
<protein>
    <submittedName>
        <fullName evidence="2">Uncharacterized protein</fullName>
    </submittedName>
</protein>
<sequence length="64" mass="6780">MGSAADRDPDETPRISNRNHPAYNHTRTGQALSGTGRPRRAAAPAGHVTDHTTHNRPGAPTMAV</sequence>
<keyword evidence="3" id="KW-1185">Reference proteome</keyword>
<name>A0ABQ3TD01_9ACTN</name>
<organism evidence="2 3">
    <name type="scientific">Streptomyces spororaveus</name>
    <dbReference type="NCBI Taxonomy" id="284039"/>
    <lineage>
        <taxon>Bacteria</taxon>
        <taxon>Bacillati</taxon>
        <taxon>Actinomycetota</taxon>
        <taxon>Actinomycetes</taxon>
        <taxon>Kitasatosporales</taxon>
        <taxon>Streptomycetaceae</taxon>
        <taxon>Streptomyces</taxon>
    </lineage>
</organism>
<evidence type="ECO:0000256" key="1">
    <source>
        <dbReference type="SAM" id="MobiDB-lite"/>
    </source>
</evidence>
<accession>A0ABQ3TD01</accession>
<dbReference type="Proteomes" id="UP000608522">
    <property type="component" value="Unassembled WGS sequence"/>
</dbReference>
<proteinExistence type="predicted"/>
<feature type="compositionally biased region" description="Basic and acidic residues" evidence="1">
    <location>
        <begin position="1"/>
        <end position="13"/>
    </location>
</feature>
<feature type="region of interest" description="Disordered" evidence="1">
    <location>
        <begin position="1"/>
        <end position="64"/>
    </location>
</feature>
<feature type="compositionally biased region" description="Polar residues" evidence="1">
    <location>
        <begin position="14"/>
        <end position="33"/>
    </location>
</feature>
<comment type="caution">
    <text evidence="2">The sequence shown here is derived from an EMBL/GenBank/DDBJ whole genome shotgun (WGS) entry which is preliminary data.</text>
</comment>
<evidence type="ECO:0000313" key="2">
    <source>
        <dbReference type="EMBL" id="GHI78289.1"/>
    </source>
</evidence>
<gene>
    <name evidence="2" type="ORF">Sspor_38500</name>
</gene>
<dbReference type="EMBL" id="BNED01000005">
    <property type="protein sequence ID" value="GHI78289.1"/>
    <property type="molecule type" value="Genomic_DNA"/>
</dbReference>